<evidence type="ECO:0000313" key="1">
    <source>
        <dbReference type="Proteomes" id="UP000095287"/>
    </source>
</evidence>
<dbReference type="AlphaFoldDB" id="A0A1I7ZBM7"/>
<organism evidence="1 2">
    <name type="scientific">Steinernema glaseri</name>
    <dbReference type="NCBI Taxonomy" id="37863"/>
    <lineage>
        <taxon>Eukaryota</taxon>
        <taxon>Metazoa</taxon>
        <taxon>Ecdysozoa</taxon>
        <taxon>Nematoda</taxon>
        <taxon>Chromadorea</taxon>
        <taxon>Rhabditida</taxon>
        <taxon>Tylenchina</taxon>
        <taxon>Panagrolaimomorpha</taxon>
        <taxon>Strongyloidoidea</taxon>
        <taxon>Steinernematidae</taxon>
        <taxon>Steinernema</taxon>
    </lineage>
</organism>
<reference evidence="2" key="1">
    <citation type="submission" date="2016-11" db="UniProtKB">
        <authorList>
            <consortium name="WormBaseParasite"/>
        </authorList>
    </citation>
    <scope>IDENTIFICATION</scope>
</reference>
<protein>
    <submittedName>
        <fullName evidence="2">Zn_ribbon_2 domain-containing protein</fullName>
    </submittedName>
</protein>
<sequence length="77" mass="8548">MPFCYDCGASLPSYIPTEREAVGPSRYVCAACFSSNHTPSRTPTTNARLEQMIAKVRVETSKAKLLAEEIKIRVQNL</sequence>
<dbReference type="Proteomes" id="UP000095287">
    <property type="component" value="Unplaced"/>
</dbReference>
<accession>A0A1I7ZBM7</accession>
<dbReference type="WBParaSite" id="L893_g24776.t1">
    <property type="protein sequence ID" value="L893_g24776.t1"/>
    <property type="gene ID" value="L893_g24776"/>
</dbReference>
<evidence type="ECO:0000313" key="2">
    <source>
        <dbReference type="WBParaSite" id="L893_g24776.t1"/>
    </source>
</evidence>
<name>A0A1I7ZBM7_9BILA</name>
<proteinExistence type="predicted"/>
<keyword evidence="1" id="KW-1185">Reference proteome</keyword>